<feature type="domain" description="Mur ligase C-terminal" evidence="7">
    <location>
        <begin position="315"/>
        <end position="431"/>
    </location>
</feature>
<dbReference type="InterPro" id="IPR005762">
    <property type="entry name" value="MurD"/>
</dbReference>
<evidence type="ECO:0000313" key="9">
    <source>
        <dbReference type="EMBL" id="MPM36740.1"/>
    </source>
</evidence>
<dbReference type="GO" id="GO:0008764">
    <property type="term" value="F:UDP-N-acetylmuramoylalanine-D-glutamate ligase activity"/>
    <property type="evidence" value="ECO:0007669"/>
    <property type="project" value="UniProtKB-EC"/>
</dbReference>
<name>A0A644Z7C4_9ZZZZ</name>
<keyword evidence="4 9" id="KW-0436">Ligase</keyword>
<sequence>MERQSESQRKKALIIGMAKSGVGAAKLLTSVGWDVIINDKKTEIPGLRESLSGVPVAWRLGEEPQTLFEGVSLIVISPIIPMTVPFVKEAQAKGIEVISEIELGYRYSHAEFVCITGTNGKTTCTALTGEIFKAGGRHTFVLGNIGVPITEHALETREGDVVVAETAGLQLEGNVRFHARAAGVCNITEDHLDHFGSMENYIAAKCKIFDHQTADDIAVLNYDDPVVRDMARLTPARVFYFSRKAEVPRGMFVRDGAVIYRDEIEEYPFLRAEEIKIPGGHNLENAMLSSLLALGMGIGADAVRETLRTFPGVEHRIEFVREVDGVRYINDSKGTNPDSTIKAIQVMTRPTVLILGGYDKHSDFHDLFEHFHGSALKSIVVLGETKQKILDTARDTGYLGYCHATGTFEDAVSCARVLAAAGDAVLLSPACASWDMFDNFEQRGRVFKEIVNRF</sequence>
<dbReference type="UniPathway" id="UPA00219"/>
<dbReference type="SUPFAM" id="SSF51984">
    <property type="entry name" value="MurCD N-terminal domain"/>
    <property type="match status" value="1"/>
</dbReference>
<dbReference type="EMBL" id="VSSQ01007704">
    <property type="protein sequence ID" value="MPM36740.1"/>
    <property type="molecule type" value="Genomic_DNA"/>
</dbReference>
<dbReference type="PANTHER" id="PTHR43692:SF1">
    <property type="entry name" value="UDP-N-ACETYLMURAMOYLALANINE--D-GLUTAMATE LIGASE"/>
    <property type="match status" value="1"/>
</dbReference>
<dbReference type="Pfam" id="PF02875">
    <property type="entry name" value="Mur_ligase_C"/>
    <property type="match status" value="1"/>
</dbReference>
<comment type="caution">
    <text evidence="9">The sequence shown here is derived from an EMBL/GenBank/DDBJ whole genome shotgun (WGS) entry which is preliminary data.</text>
</comment>
<evidence type="ECO:0000256" key="2">
    <source>
        <dbReference type="ARBA" id="ARBA00004752"/>
    </source>
</evidence>
<feature type="domain" description="Mur ligase central" evidence="8">
    <location>
        <begin position="115"/>
        <end position="292"/>
    </location>
</feature>
<dbReference type="InterPro" id="IPR036615">
    <property type="entry name" value="Mur_ligase_C_dom_sf"/>
</dbReference>
<proteinExistence type="inferred from homology"/>
<dbReference type="Gene3D" id="3.90.190.20">
    <property type="entry name" value="Mur ligase, C-terminal domain"/>
    <property type="match status" value="1"/>
</dbReference>
<keyword evidence="5" id="KW-0547">Nucleotide-binding</keyword>
<gene>
    <name evidence="9" type="primary">murD_28</name>
    <name evidence="9" type="ORF">SDC9_83342</name>
</gene>
<evidence type="ECO:0000259" key="7">
    <source>
        <dbReference type="Pfam" id="PF02875"/>
    </source>
</evidence>
<dbReference type="Pfam" id="PF21799">
    <property type="entry name" value="MurD-like_N"/>
    <property type="match status" value="1"/>
</dbReference>
<evidence type="ECO:0000259" key="8">
    <source>
        <dbReference type="Pfam" id="PF08245"/>
    </source>
</evidence>
<dbReference type="GO" id="GO:0005737">
    <property type="term" value="C:cytoplasm"/>
    <property type="evidence" value="ECO:0007669"/>
    <property type="project" value="UniProtKB-SubCell"/>
</dbReference>
<dbReference type="EC" id="6.3.2.9" evidence="9"/>
<protein>
    <submittedName>
        <fullName evidence="9">UDP-N-acetylmuramoylalanine--D-glutamate ligase</fullName>
        <ecNumber evidence="9">6.3.2.9</ecNumber>
    </submittedName>
</protein>
<evidence type="ECO:0000256" key="6">
    <source>
        <dbReference type="ARBA" id="ARBA00022840"/>
    </source>
</evidence>
<dbReference type="InterPro" id="IPR013221">
    <property type="entry name" value="Mur_ligase_cen"/>
</dbReference>
<dbReference type="Gene3D" id="3.40.1190.10">
    <property type="entry name" value="Mur-like, catalytic domain"/>
    <property type="match status" value="1"/>
</dbReference>
<dbReference type="InterPro" id="IPR004101">
    <property type="entry name" value="Mur_ligase_C"/>
</dbReference>
<evidence type="ECO:0000256" key="4">
    <source>
        <dbReference type="ARBA" id="ARBA00022598"/>
    </source>
</evidence>
<reference evidence="9" key="1">
    <citation type="submission" date="2019-08" db="EMBL/GenBank/DDBJ databases">
        <authorList>
            <person name="Kucharzyk K."/>
            <person name="Murdoch R.W."/>
            <person name="Higgins S."/>
            <person name="Loffler F."/>
        </authorList>
    </citation>
    <scope>NUCLEOTIDE SEQUENCE</scope>
</reference>
<dbReference type="AlphaFoldDB" id="A0A644Z7C4"/>
<dbReference type="Pfam" id="PF08245">
    <property type="entry name" value="Mur_ligase_M"/>
    <property type="match status" value="1"/>
</dbReference>
<dbReference type="PANTHER" id="PTHR43692">
    <property type="entry name" value="UDP-N-ACETYLMURAMOYLALANINE--D-GLUTAMATE LIGASE"/>
    <property type="match status" value="1"/>
</dbReference>
<comment type="subcellular location">
    <subcellularLocation>
        <location evidence="1">Cytoplasm</location>
    </subcellularLocation>
</comment>
<dbReference type="NCBIfam" id="TIGR01087">
    <property type="entry name" value="murD"/>
    <property type="match status" value="1"/>
</dbReference>
<dbReference type="HAMAP" id="MF_00639">
    <property type="entry name" value="MurD"/>
    <property type="match status" value="1"/>
</dbReference>
<keyword evidence="3" id="KW-0963">Cytoplasm</keyword>
<dbReference type="Gene3D" id="3.40.50.720">
    <property type="entry name" value="NAD(P)-binding Rossmann-like Domain"/>
    <property type="match status" value="1"/>
</dbReference>
<dbReference type="GO" id="GO:0051301">
    <property type="term" value="P:cell division"/>
    <property type="evidence" value="ECO:0007669"/>
    <property type="project" value="InterPro"/>
</dbReference>
<dbReference type="SUPFAM" id="SSF53623">
    <property type="entry name" value="MurD-like peptide ligases, catalytic domain"/>
    <property type="match status" value="1"/>
</dbReference>
<evidence type="ECO:0000256" key="5">
    <source>
        <dbReference type="ARBA" id="ARBA00022741"/>
    </source>
</evidence>
<dbReference type="GO" id="GO:0005524">
    <property type="term" value="F:ATP binding"/>
    <property type="evidence" value="ECO:0007669"/>
    <property type="project" value="UniProtKB-KW"/>
</dbReference>
<dbReference type="InterPro" id="IPR036565">
    <property type="entry name" value="Mur-like_cat_sf"/>
</dbReference>
<organism evidence="9">
    <name type="scientific">bioreactor metagenome</name>
    <dbReference type="NCBI Taxonomy" id="1076179"/>
    <lineage>
        <taxon>unclassified sequences</taxon>
        <taxon>metagenomes</taxon>
        <taxon>ecological metagenomes</taxon>
    </lineage>
</organism>
<dbReference type="SUPFAM" id="SSF53244">
    <property type="entry name" value="MurD-like peptide ligases, peptide-binding domain"/>
    <property type="match status" value="1"/>
</dbReference>
<accession>A0A644Z7C4</accession>
<comment type="pathway">
    <text evidence="2">Cell wall biogenesis; peptidoglycan biosynthesis.</text>
</comment>
<evidence type="ECO:0000256" key="3">
    <source>
        <dbReference type="ARBA" id="ARBA00022490"/>
    </source>
</evidence>
<dbReference type="GO" id="GO:0008360">
    <property type="term" value="P:regulation of cell shape"/>
    <property type="evidence" value="ECO:0007669"/>
    <property type="project" value="InterPro"/>
</dbReference>
<evidence type="ECO:0000256" key="1">
    <source>
        <dbReference type="ARBA" id="ARBA00004496"/>
    </source>
</evidence>
<dbReference type="GO" id="GO:0009252">
    <property type="term" value="P:peptidoglycan biosynthetic process"/>
    <property type="evidence" value="ECO:0007669"/>
    <property type="project" value="UniProtKB-UniPathway"/>
</dbReference>
<keyword evidence="6" id="KW-0067">ATP-binding</keyword>